<protein>
    <recommendedName>
        <fullName evidence="5">Transmembrane protein</fullName>
    </recommendedName>
</protein>
<reference evidence="3 4" key="1">
    <citation type="journal article" date="2017" name="Int. J. Parasitol.">
        <title>The genome of the protozoan parasite Cystoisospora suis and a reverse vaccinology approach to identify vaccine candidates.</title>
        <authorList>
            <person name="Palmieri N."/>
            <person name="Shrestha A."/>
            <person name="Ruttkowski B."/>
            <person name="Beck T."/>
            <person name="Vogl C."/>
            <person name="Tomley F."/>
            <person name="Blake D.P."/>
            <person name="Joachim A."/>
        </authorList>
    </citation>
    <scope>NUCLEOTIDE SEQUENCE [LARGE SCALE GENOMIC DNA]</scope>
    <source>
        <strain evidence="3 4">Wien I</strain>
    </source>
</reference>
<proteinExistence type="predicted"/>
<dbReference type="Proteomes" id="UP000221165">
    <property type="component" value="Unassembled WGS sequence"/>
</dbReference>
<dbReference type="EMBL" id="MIGC01002884">
    <property type="protein sequence ID" value="PHJ20304.1"/>
    <property type="molecule type" value="Genomic_DNA"/>
</dbReference>
<dbReference type="RefSeq" id="XP_067921994.1">
    <property type="nucleotide sequence ID" value="XM_068066032.1"/>
</dbReference>
<dbReference type="VEuPathDB" id="ToxoDB:CSUI_005865"/>
<evidence type="ECO:0000256" key="1">
    <source>
        <dbReference type="SAM" id="MobiDB-lite"/>
    </source>
</evidence>
<sequence length="588" mass="63479">MGGVSASFRYPRRWIVCGSLPVVTAGLLILFVSVTISSGVLLDGRRASLGLRRAPSDRTGILNSLRRFNSANGNQGDSHADDGNDAERVWSLYGFSQIGQSGSQGGRKRSGASGKGKSSGIFSKARISRLGLKRKVELPSGTQGSYKKLESPAGAVGTATPPPPKEDDVSLVERIGVTSVGEEVKTGDDSDSSPGDSYGFFQAGASDARSRAAGLWRRLMKAYRKRKRETAALARGAAQTLRRASSRLSDRVRSRLSSVASPTSLVPPEGFPDTGRTPTSPRRSTSVLVATGQGTAETPEARSQELTLASPPLSPVFYSTGFENFEPPREIPECTLRPDLEVLREGQKNLHLAETALTANSEVDPNLQEALDSVLPPNQRVPVRSRDGSTGVLRQTAFVRKNRDTLEVLVTLTPDNSESEQLFSATFVYRTETAGTSEDQMQGQAESILHRQITGDETVGLAAHTDVQLLRRIGVGLTSGVYRVAPDADMFARAPGPVATGPHIYRRLTLRPPTRMRLSEVDQRLLSAEGLQYVVYSILQMVGALNDLRFVLSSISLEDFGIHPLTGQIFLIPQLLRAPLPDEDRSGF</sequence>
<feature type="region of interest" description="Disordered" evidence="1">
    <location>
        <begin position="231"/>
        <end position="308"/>
    </location>
</feature>
<feature type="region of interest" description="Disordered" evidence="1">
    <location>
        <begin position="97"/>
        <end position="119"/>
    </location>
</feature>
<keyword evidence="4" id="KW-1185">Reference proteome</keyword>
<gene>
    <name evidence="3" type="ORF">CSUI_005865</name>
</gene>
<dbReference type="GeneID" id="94429243"/>
<organism evidence="3 4">
    <name type="scientific">Cystoisospora suis</name>
    <dbReference type="NCBI Taxonomy" id="483139"/>
    <lineage>
        <taxon>Eukaryota</taxon>
        <taxon>Sar</taxon>
        <taxon>Alveolata</taxon>
        <taxon>Apicomplexa</taxon>
        <taxon>Conoidasida</taxon>
        <taxon>Coccidia</taxon>
        <taxon>Eucoccidiorida</taxon>
        <taxon>Eimeriorina</taxon>
        <taxon>Sarcocystidae</taxon>
        <taxon>Cystoisospora</taxon>
    </lineage>
</organism>
<comment type="caution">
    <text evidence="3">The sequence shown here is derived from an EMBL/GenBank/DDBJ whole genome shotgun (WGS) entry which is preliminary data.</text>
</comment>
<keyword evidence="2" id="KW-1133">Transmembrane helix</keyword>
<accession>A0A2C6KW29</accession>
<name>A0A2C6KW29_9APIC</name>
<feature type="compositionally biased region" description="Low complexity" evidence="1">
    <location>
        <begin position="276"/>
        <end position="286"/>
    </location>
</feature>
<evidence type="ECO:0000313" key="4">
    <source>
        <dbReference type="Proteomes" id="UP000221165"/>
    </source>
</evidence>
<evidence type="ECO:0000313" key="3">
    <source>
        <dbReference type="EMBL" id="PHJ20304.1"/>
    </source>
</evidence>
<keyword evidence="2" id="KW-0472">Membrane</keyword>
<keyword evidence="2" id="KW-0812">Transmembrane</keyword>
<feature type="transmembrane region" description="Helical" evidence="2">
    <location>
        <begin position="20"/>
        <end position="42"/>
    </location>
</feature>
<evidence type="ECO:0000256" key="2">
    <source>
        <dbReference type="SAM" id="Phobius"/>
    </source>
</evidence>
<feature type="region of interest" description="Disordered" evidence="1">
    <location>
        <begin position="133"/>
        <end position="199"/>
    </location>
</feature>
<dbReference type="AlphaFoldDB" id="A0A2C6KW29"/>
<evidence type="ECO:0008006" key="5">
    <source>
        <dbReference type="Google" id="ProtNLM"/>
    </source>
</evidence>